<feature type="transmembrane region" description="Helical" evidence="6">
    <location>
        <begin position="342"/>
        <end position="364"/>
    </location>
</feature>
<dbReference type="Proteomes" id="UP000323136">
    <property type="component" value="Unassembled WGS sequence"/>
</dbReference>
<evidence type="ECO:0000256" key="4">
    <source>
        <dbReference type="ARBA" id="ARBA00022989"/>
    </source>
</evidence>
<evidence type="ECO:0000256" key="1">
    <source>
        <dbReference type="ARBA" id="ARBA00004651"/>
    </source>
</evidence>
<evidence type="ECO:0000313" key="10">
    <source>
        <dbReference type="Proteomes" id="UP000323136"/>
    </source>
</evidence>
<feature type="transmembrane region" description="Helical" evidence="6">
    <location>
        <begin position="379"/>
        <end position="402"/>
    </location>
</feature>
<dbReference type="PANTHER" id="PTHR30572:SF18">
    <property type="entry name" value="ABC-TYPE MACROLIDE FAMILY EXPORT SYSTEM PERMEASE COMPONENT 2"/>
    <property type="match status" value="1"/>
</dbReference>
<dbReference type="OrthoDB" id="5933722at2"/>
<evidence type="ECO:0000313" key="9">
    <source>
        <dbReference type="EMBL" id="TYP98341.1"/>
    </source>
</evidence>
<feature type="domain" description="MacB-like periplasmic core" evidence="8">
    <location>
        <begin position="20"/>
        <end position="230"/>
    </location>
</feature>
<keyword evidence="4 6" id="KW-1133">Transmembrane helix</keyword>
<proteinExistence type="predicted"/>
<sequence length="803" mass="91919">MLQTWFKIFFRNLQKNWLNSLVNISGLTLGLAGLIIVLLYINEEKSYNKWNPNKDDVYRIYNHTDRNGTWSVGTPAQAVVFKSDIPEVEDVLMVDHFYRDFIVDHDGNKMYSEKIAVSEPNFFAFFPFKIKAGSYSSFEKTRNQVALSKEFSNKLFGNESGVGQTVTINNRECIVAVVYTISGKSHYQPEVVLQFENPLPKNHWGNFMYAMFCKLTPDTDIKEVSKKMNNVIIERRHKPHAKEGGITIEEYEKRLGFMTVRYAKLADLRLQTVLLDGGPEGKGNKQLLYVLLGLSILLILISCVNFINLSTASATQRAKEVGVKKTLGLSKKQLILQYISEIVLQVFISFVFALILVELILPYFNQFVKTDMSILNTKVLSIVFLIVVLVSLFIGSIPALYLSNFKAIEVLKGSFSKSKKGVFARNVMLGIQFLISGFFLIGMLIIQVQMQFIINKDVGFSKEQIVAIKINRIGNEYAKYELFKKEIVKNPNVMEASYSLFVPGKGYINGTDFQYKEVPGFSAAVNLSDYNYLDFAGIKVLKGRSFSEKFASDTINKIIVNETLAKRIGVYDNPIGKKAKIGWSNEREFEIVGMIQDYHFSGFDVKIEPMFLMHPKAFSRFVNRMLAVQVKIKMENVDKTMLEIEEFWKQNIDNDYPFTYEFLDKIFAETYEKYKKQQTMFLILSVLVITIALLGLFALATLTIQQRLKEVAIRKTLGASVKEIMFQLLKSFLKIVLISSVALIPIAYFFMQNWLENFVYRIDMPILPYIITPLILIVLVFAVVGLKAYNATKVDLIKYLKFE</sequence>
<feature type="transmembrane region" description="Helical" evidence="6">
    <location>
        <begin position="680"/>
        <end position="704"/>
    </location>
</feature>
<reference evidence="9 10" key="1">
    <citation type="submission" date="2019-07" db="EMBL/GenBank/DDBJ databases">
        <title>Genomic Encyclopedia of Type Strains, Phase IV (KMG-IV): sequencing the most valuable type-strain genomes for metagenomic binning, comparative biology and taxonomic classification.</title>
        <authorList>
            <person name="Goeker M."/>
        </authorList>
    </citation>
    <scope>NUCLEOTIDE SEQUENCE [LARGE SCALE GENOMIC DNA]</scope>
    <source>
        <strain evidence="9 10">DSM 18961</strain>
    </source>
</reference>
<gene>
    <name evidence="9" type="ORF">C7447_103517</name>
</gene>
<evidence type="ECO:0000256" key="5">
    <source>
        <dbReference type="ARBA" id="ARBA00023136"/>
    </source>
</evidence>
<feature type="domain" description="ABC3 transporter permease C-terminal" evidence="7">
    <location>
        <begin position="683"/>
        <end position="794"/>
    </location>
</feature>
<protein>
    <submittedName>
        <fullName evidence="9">Putative ABC transport system permease protein</fullName>
    </submittedName>
</protein>
<accession>A0A5S5DR21</accession>
<feature type="transmembrane region" description="Helical" evidence="6">
    <location>
        <begin position="21"/>
        <end position="41"/>
    </location>
</feature>
<feature type="transmembrane region" description="Helical" evidence="6">
    <location>
        <begin position="423"/>
        <end position="446"/>
    </location>
</feature>
<dbReference type="PANTHER" id="PTHR30572">
    <property type="entry name" value="MEMBRANE COMPONENT OF TRANSPORTER-RELATED"/>
    <property type="match status" value="1"/>
</dbReference>
<dbReference type="InterPro" id="IPR003838">
    <property type="entry name" value="ABC3_permease_C"/>
</dbReference>
<dbReference type="AlphaFoldDB" id="A0A5S5DR21"/>
<feature type="transmembrane region" description="Helical" evidence="6">
    <location>
        <begin position="766"/>
        <end position="789"/>
    </location>
</feature>
<evidence type="ECO:0000259" key="7">
    <source>
        <dbReference type="Pfam" id="PF02687"/>
    </source>
</evidence>
<evidence type="ECO:0000256" key="3">
    <source>
        <dbReference type="ARBA" id="ARBA00022692"/>
    </source>
</evidence>
<comment type="subcellular location">
    <subcellularLocation>
        <location evidence="1">Cell membrane</location>
        <topology evidence="1">Multi-pass membrane protein</topology>
    </subcellularLocation>
</comment>
<feature type="domain" description="MacB-like periplasmic core" evidence="8">
    <location>
        <begin position="430"/>
        <end position="631"/>
    </location>
</feature>
<dbReference type="InterPro" id="IPR025857">
    <property type="entry name" value="MacB_PCD"/>
</dbReference>
<dbReference type="RefSeq" id="WP_148870646.1">
    <property type="nucleotide sequence ID" value="NZ_VNIA01000003.1"/>
</dbReference>
<dbReference type="Pfam" id="PF12704">
    <property type="entry name" value="MacB_PCD"/>
    <property type="match status" value="2"/>
</dbReference>
<keyword evidence="2" id="KW-1003">Cell membrane</keyword>
<name>A0A5S5DR21_9FLAO</name>
<comment type="caution">
    <text evidence="9">The sequence shown here is derived from an EMBL/GenBank/DDBJ whole genome shotgun (WGS) entry which is preliminary data.</text>
</comment>
<dbReference type="InterPro" id="IPR050250">
    <property type="entry name" value="Macrolide_Exporter_MacB"/>
</dbReference>
<organism evidence="9 10">
    <name type="scientific">Tenacibaculum adriaticum</name>
    <dbReference type="NCBI Taxonomy" id="413713"/>
    <lineage>
        <taxon>Bacteria</taxon>
        <taxon>Pseudomonadati</taxon>
        <taxon>Bacteroidota</taxon>
        <taxon>Flavobacteriia</taxon>
        <taxon>Flavobacteriales</taxon>
        <taxon>Flavobacteriaceae</taxon>
        <taxon>Tenacibaculum</taxon>
    </lineage>
</organism>
<keyword evidence="3 6" id="KW-0812">Transmembrane</keyword>
<evidence type="ECO:0000256" key="2">
    <source>
        <dbReference type="ARBA" id="ARBA00022475"/>
    </source>
</evidence>
<keyword evidence="10" id="KW-1185">Reference proteome</keyword>
<evidence type="ECO:0000256" key="6">
    <source>
        <dbReference type="SAM" id="Phobius"/>
    </source>
</evidence>
<feature type="transmembrane region" description="Helical" evidence="6">
    <location>
        <begin position="732"/>
        <end position="751"/>
    </location>
</feature>
<dbReference type="GO" id="GO:0005886">
    <property type="term" value="C:plasma membrane"/>
    <property type="evidence" value="ECO:0007669"/>
    <property type="project" value="UniProtKB-SubCell"/>
</dbReference>
<dbReference type="Pfam" id="PF02687">
    <property type="entry name" value="FtsX"/>
    <property type="match status" value="2"/>
</dbReference>
<keyword evidence="5 6" id="KW-0472">Membrane</keyword>
<dbReference type="EMBL" id="VNIA01000003">
    <property type="protein sequence ID" value="TYP98341.1"/>
    <property type="molecule type" value="Genomic_DNA"/>
</dbReference>
<feature type="transmembrane region" description="Helical" evidence="6">
    <location>
        <begin position="287"/>
        <end position="309"/>
    </location>
</feature>
<feature type="domain" description="ABC3 transporter permease C-terminal" evidence="7">
    <location>
        <begin position="294"/>
        <end position="404"/>
    </location>
</feature>
<evidence type="ECO:0000259" key="8">
    <source>
        <dbReference type="Pfam" id="PF12704"/>
    </source>
</evidence>
<dbReference type="GO" id="GO:0022857">
    <property type="term" value="F:transmembrane transporter activity"/>
    <property type="evidence" value="ECO:0007669"/>
    <property type="project" value="TreeGrafter"/>
</dbReference>